<evidence type="ECO:0000256" key="1">
    <source>
        <dbReference type="SAM" id="SignalP"/>
    </source>
</evidence>
<accession>A0A1G9NDE6</accession>
<dbReference type="RefSeq" id="WP_093201029.1">
    <property type="nucleotide sequence ID" value="NZ_FNGS01000003.1"/>
</dbReference>
<keyword evidence="1" id="KW-0732">Signal</keyword>
<proteinExistence type="predicted"/>
<evidence type="ECO:0000313" key="4">
    <source>
        <dbReference type="Proteomes" id="UP000198901"/>
    </source>
</evidence>
<gene>
    <name evidence="3" type="ORF">SAMN04488090_1960</name>
</gene>
<dbReference type="AlphaFoldDB" id="A0A1G9NDE6"/>
<name>A0A1G9NDE6_9BACT</name>
<dbReference type="Pfam" id="PF18962">
    <property type="entry name" value="Por_Secre_tail"/>
    <property type="match status" value="1"/>
</dbReference>
<reference evidence="3 4" key="1">
    <citation type="submission" date="2016-10" db="EMBL/GenBank/DDBJ databases">
        <authorList>
            <person name="de Groot N.N."/>
        </authorList>
    </citation>
    <scope>NUCLEOTIDE SEQUENCE [LARGE SCALE GENOMIC DNA]</scope>
    <source>
        <strain evidence="3 4">DSM 21668</strain>
    </source>
</reference>
<keyword evidence="4" id="KW-1185">Reference proteome</keyword>
<evidence type="ECO:0000259" key="2">
    <source>
        <dbReference type="Pfam" id="PF18962"/>
    </source>
</evidence>
<feature type="domain" description="Secretion system C-terminal sorting" evidence="2">
    <location>
        <begin position="98"/>
        <end position="170"/>
    </location>
</feature>
<dbReference type="EMBL" id="FNGS01000003">
    <property type="protein sequence ID" value="SDL84414.1"/>
    <property type="molecule type" value="Genomic_DNA"/>
</dbReference>
<dbReference type="STRING" id="563176.SAMN04488090_1960"/>
<feature type="chain" id="PRO_5011450018" evidence="1">
    <location>
        <begin position="21"/>
        <end position="176"/>
    </location>
</feature>
<dbReference type="Proteomes" id="UP000198901">
    <property type="component" value="Unassembled WGS sequence"/>
</dbReference>
<dbReference type="OrthoDB" id="953420at2"/>
<feature type="signal peptide" evidence="1">
    <location>
        <begin position="1"/>
        <end position="20"/>
    </location>
</feature>
<organism evidence="3 4">
    <name type="scientific">Siphonobacter aquaeclarae</name>
    <dbReference type="NCBI Taxonomy" id="563176"/>
    <lineage>
        <taxon>Bacteria</taxon>
        <taxon>Pseudomonadati</taxon>
        <taxon>Bacteroidota</taxon>
        <taxon>Cytophagia</taxon>
        <taxon>Cytophagales</taxon>
        <taxon>Cytophagaceae</taxon>
        <taxon>Siphonobacter</taxon>
    </lineage>
</organism>
<dbReference type="NCBIfam" id="NF045639">
    <property type="entry name" value="GCX_COOH"/>
    <property type="match status" value="1"/>
</dbReference>
<dbReference type="NCBIfam" id="TIGR04183">
    <property type="entry name" value="Por_Secre_tail"/>
    <property type="match status" value="1"/>
</dbReference>
<dbReference type="InterPro" id="IPR026444">
    <property type="entry name" value="Secre_tail"/>
</dbReference>
<dbReference type="Gene3D" id="2.60.40.4070">
    <property type="match status" value="1"/>
</dbReference>
<protein>
    <submittedName>
        <fullName evidence="3">Por secretion system C-terminal sorting domain-containing protein</fullName>
    </submittedName>
</protein>
<evidence type="ECO:0000313" key="3">
    <source>
        <dbReference type="EMBL" id="SDL84414.1"/>
    </source>
</evidence>
<dbReference type="InterPro" id="IPR055015">
    <property type="entry name" value="GCX_COOH"/>
</dbReference>
<sequence length="176" mass="19303">MKRYLFGVAFLTCFSLAAQAQEYAIRLTAKYVKGSNVVEEAVETIVASGSVENGANVVLKAGKAIYLEPGFTVQPGAGFEARIEAVRVGDVRELAVRVFPNPVRTKTTIEYDLPNDSQVTLGIYDMNGRLVKMLLQEKKTAGKHAEDWDATDVSGGTYLYSLKTEKETKSGRMVKE</sequence>